<keyword evidence="5" id="KW-1185">Reference proteome</keyword>
<dbReference type="InterPro" id="IPR001910">
    <property type="entry name" value="Inosine/uridine_hydrolase_dom"/>
</dbReference>
<keyword evidence="2" id="KW-0732">Signal</keyword>
<organism evidence="4 5">
    <name type="scientific">Diaporthe vaccinii</name>
    <dbReference type="NCBI Taxonomy" id="105482"/>
    <lineage>
        <taxon>Eukaryota</taxon>
        <taxon>Fungi</taxon>
        <taxon>Dikarya</taxon>
        <taxon>Ascomycota</taxon>
        <taxon>Pezizomycotina</taxon>
        <taxon>Sordariomycetes</taxon>
        <taxon>Sordariomycetidae</taxon>
        <taxon>Diaporthales</taxon>
        <taxon>Diaporthaceae</taxon>
        <taxon>Diaporthe</taxon>
        <taxon>Diaporthe eres species complex</taxon>
    </lineage>
</organism>
<dbReference type="PANTHER" id="PTHR43264:SF1">
    <property type="entry name" value="INOSINE_URIDINE-PREFERRING NUCLEOSIDE HYDROLASE DOMAIN-CONTAINING PROTEIN"/>
    <property type="match status" value="1"/>
</dbReference>
<protein>
    <recommendedName>
        <fullName evidence="3">Inosine/uridine-preferring nucleoside hydrolase domain-containing protein</fullName>
    </recommendedName>
</protein>
<evidence type="ECO:0000256" key="2">
    <source>
        <dbReference type="SAM" id="SignalP"/>
    </source>
</evidence>
<comment type="similarity">
    <text evidence="1">Belongs to the IUNH family.</text>
</comment>
<feature type="chain" id="PRO_5045752918" description="Inosine/uridine-preferring nucleoside hydrolase domain-containing protein" evidence="2">
    <location>
        <begin position="19"/>
        <end position="336"/>
    </location>
</feature>
<dbReference type="EMBL" id="JBAWTH010000033">
    <property type="protein sequence ID" value="KAL2285061.1"/>
    <property type="molecule type" value="Genomic_DNA"/>
</dbReference>
<name>A0ABR4ERK1_9PEZI</name>
<evidence type="ECO:0000259" key="3">
    <source>
        <dbReference type="Pfam" id="PF01156"/>
    </source>
</evidence>
<evidence type="ECO:0000313" key="4">
    <source>
        <dbReference type="EMBL" id="KAL2285061.1"/>
    </source>
</evidence>
<evidence type="ECO:0000256" key="1">
    <source>
        <dbReference type="ARBA" id="ARBA00009176"/>
    </source>
</evidence>
<dbReference type="SUPFAM" id="SSF53590">
    <property type="entry name" value="Nucleoside hydrolase"/>
    <property type="match status" value="1"/>
</dbReference>
<reference evidence="4 5" key="1">
    <citation type="submission" date="2024-03" db="EMBL/GenBank/DDBJ databases">
        <title>A high-quality draft genome sequence of Diaporthe vaccinii, a causative agent of upright dieback and viscid rot disease in cranberry plants.</title>
        <authorList>
            <person name="Sarrasin M."/>
            <person name="Lang B.F."/>
            <person name="Burger G."/>
        </authorList>
    </citation>
    <scope>NUCLEOTIDE SEQUENCE [LARGE SCALE GENOMIC DNA]</scope>
    <source>
        <strain evidence="4 5">IS7</strain>
    </source>
</reference>
<proteinExistence type="inferred from homology"/>
<gene>
    <name evidence="4" type="ORF">FJTKL_08581</name>
</gene>
<dbReference type="PANTHER" id="PTHR43264">
    <property type="match status" value="1"/>
</dbReference>
<sequence>MLFRYSLGLLVSATCVFAARKRLIIDTDLFSDVDDTSALLLAATSPDVELLAVNVNYPSSYSAVATSTILAHYGLGDVPIGLARPFTDAPFFDNRYHARGEYASKIAYNWPNGSIPWGLADNAWDPVLLYRKVLAEAENASVTIASIGFLNNLSGLLNSTGDSYSPLSGLELVEQKVSELVVMGGGYPSGYEWNFRGFNASLTRHVIHSWPEDGSVVFLGYEVGVDVVTGGLLMNNGPKSDPVRMAYIYYTYFAGRSSWDPLAVLYAIHGLGNMFELGNEYGYNFIEPNGTNRWVWDESRTNQHFLRLKVDNETAAANLDKLYYEGSLSVARLTAK</sequence>
<accession>A0ABR4ERK1</accession>
<evidence type="ECO:0000313" key="5">
    <source>
        <dbReference type="Proteomes" id="UP001600888"/>
    </source>
</evidence>
<dbReference type="Proteomes" id="UP001600888">
    <property type="component" value="Unassembled WGS sequence"/>
</dbReference>
<feature type="signal peptide" evidence="2">
    <location>
        <begin position="1"/>
        <end position="18"/>
    </location>
</feature>
<dbReference type="InterPro" id="IPR036452">
    <property type="entry name" value="Ribo_hydro-like"/>
</dbReference>
<dbReference type="CDD" id="cd02652">
    <property type="entry name" value="nuc_hydro_2"/>
    <property type="match status" value="1"/>
</dbReference>
<dbReference type="Pfam" id="PF01156">
    <property type="entry name" value="IU_nuc_hydro"/>
    <property type="match status" value="1"/>
</dbReference>
<dbReference type="Gene3D" id="3.90.245.10">
    <property type="entry name" value="Ribonucleoside hydrolase-like"/>
    <property type="match status" value="1"/>
</dbReference>
<comment type="caution">
    <text evidence="4">The sequence shown here is derived from an EMBL/GenBank/DDBJ whole genome shotgun (WGS) entry which is preliminary data.</text>
</comment>
<feature type="domain" description="Inosine/uridine-preferring nucleoside hydrolase" evidence="3">
    <location>
        <begin position="23"/>
        <end position="196"/>
    </location>
</feature>